<dbReference type="AlphaFoldDB" id="A0AAV6HU87"/>
<dbReference type="EMBL" id="JACTNZ010000013">
    <property type="protein sequence ID" value="KAG5517530.1"/>
    <property type="molecule type" value="Genomic_DNA"/>
</dbReference>
<sequence>MVVDGWWWVAAVCGGSGGGGRSLCWFSGGGPVVINRGSEFQFLGQKREGTHILSTSFLVVFFATILANSISEINVRLKEVNAGTLCM</sequence>
<dbReference type="Proteomes" id="UP000823749">
    <property type="component" value="Chromosome 13"/>
</dbReference>
<keyword evidence="1" id="KW-0812">Transmembrane</keyword>
<accession>A0AAV6HU87</accession>
<feature type="transmembrane region" description="Helical" evidence="1">
    <location>
        <begin position="52"/>
        <end position="70"/>
    </location>
</feature>
<gene>
    <name evidence="2" type="ORF">RHGRI_038062</name>
</gene>
<keyword evidence="1" id="KW-1133">Transmembrane helix</keyword>
<evidence type="ECO:0000313" key="3">
    <source>
        <dbReference type="Proteomes" id="UP000823749"/>
    </source>
</evidence>
<comment type="caution">
    <text evidence="2">The sequence shown here is derived from an EMBL/GenBank/DDBJ whole genome shotgun (WGS) entry which is preliminary data.</text>
</comment>
<evidence type="ECO:0000313" key="2">
    <source>
        <dbReference type="EMBL" id="KAG5517530.1"/>
    </source>
</evidence>
<keyword evidence="1" id="KW-0472">Membrane</keyword>
<evidence type="ECO:0000256" key="1">
    <source>
        <dbReference type="SAM" id="Phobius"/>
    </source>
</evidence>
<organism evidence="2 3">
    <name type="scientific">Rhododendron griersonianum</name>
    <dbReference type="NCBI Taxonomy" id="479676"/>
    <lineage>
        <taxon>Eukaryota</taxon>
        <taxon>Viridiplantae</taxon>
        <taxon>Streptophyta</taxon>
        <taxon>Embryophyta</taxon>
        <taxon>Tracheophyta</taxon>
        <taxon>Spermatophyta</taxon>
        <taxon>Magnoliopsida</taxon>
        <taxon>eudicotyledons</taxon>
        <taxon>Gunneridae</taxon>
        <taxon>Pentapetalae</taxon>
        <taxon>asterids</taxon>
        <taxon>Ericales</taxon>
        <taxon>Ericaceae</taxon>
        <taxon>Ericoideae</taxon>
        <taxon>Rhodoreae</taxon>
        <taxon>Rhododendron</taxon>
    </lineage>
</organism>
<reference evidence="2 3" key="1">
    <citation type="submission" date="2020-08" db="EMBL/GenBank/DDBJ databases">
        <title>Plant Genome Project.</title>
        <authorList>
            <person name="Zhang R.-G."/>
        </authorList>
    </citation>
    <scope>NUCLEOTIDE SEQUENCE [LARGE SCALE GENOMIC DNA]</scope>
    <source>
        <strain evidence="2">WSP0</strain>
        <tissue evidence="2">Leaf</tissue>
    </source>
</reference>
<keyword evidence="3" id="KW-1185">Reference proteome</keyword>
<name>A0AAV6HU87_9ERIC</name>
<proteinExistence type="predicted"/>
<protein>
    <submittedName>
        <fullName evidence="2">Uncharacterized protein</fullName>
    </submittedName>
</protein>